<evidence type="ECO:0000256" key="1">
    <source>
        <dbReference type="ARBA" id="ARBA00004651"/>
    </source>
</evidence>
<feature type="transmembrane region" description="Helical" evidence="12">
    <location>
        <begin position="204"/>
        <end position="229"/>
    </location>
</feature>
<keyword evidence="5 12" id="KW-0812">Transmembrane</keyword>
<dbReference type="PROSITE" id="PS50283">
    <property type="entry name" value="NA_SOLUT_SYMP_3"/>
    <property type="match status" value="1"/>
</dbReference>
<proteinExistence type="inferred from homology"/>
<evidence type="ECO:0000256" key="11">
    <source>
        <dbReference type="RuleBase" id="RU362091"/>
    </source>
</evidence>
<evidence type="ECO:0000256" key="8">
    <source>
        <dbReference type="ARBA" id="ARBA00023065"/>
    </source>
</evidence>
<feature type="transmembrane region" description="Helical" evidence="12">
    <location>
        <begin position="43"/>
        <end position="64"/>
    </location>
</feature>
<feature type="transmembrane region" description="Helical" evidence="12">
    <location>
        <begin position="111"/>
        <end position="130"/>
    </location>
</feature>
<evidence type="ECO:0000313" key="13">
    <source>
        <dbReference type="EMBL" id="GFR73672.1"/>
    </source>
</evidence>
<keyword evidence="3" id="KW-0813">Transport</keyword>
<feature type="transmembrane region" description="Helical" evidence="12">
    <location>
        <begin position="84"/>
        <end position="104"/>
    </location>
</feature>
<evidence type="ECO:0000256" key="5">
    <source>
        <dbReference type="ARBA" id="ARBA00022692"/>
    </source>
</evidence>
<dbReference type="GO" id="GO:0005886">
    <property type="term" value="C:plasma membrane"/>
    <property type="evidence" value="ECO:0007669"/>
    <property type="project" value="UniProtKB-SubCell"/>
</dbReference>
<dbReference type="EMBL" id="BMAT01007891">
    <property type="protein sequence ID" value="GFR73672.1"/>
    <property type="molecule type" value="Genomic_DNA"/>
</dbReference>
<keyword evidence="9 12" id="KW-0472">Membrane</keyword>
<evidence type="ECO:0000256" key="12">
    <source>
        <dbReference type="SAM" id="Phobius"/>
    </source>
</evidence>
<dbReference type="Gene3D" id="1.20.1730.10">
    <property type="entry name" value="Sodium/glucose cotransporter"/>
    <property type="match status" value="1"/>
</dbReference>
<dbReference type="InterPro" id="IPR038377">
    <property type="entry name" value="Na/Glc_symporter_sf"/>
</dbReference>
<dbReference type="Proteomes" id="UP000762676">
    <property type="component" value="Unassembled WGS sequence"/>
</dbReference>
<sequence>MPADVALTPIDYMVAILILLIPVAIGLYYAVKDAHKSSRDEYLLEGRQMPVVPVMLSLFITFQIPIRSCTYGQHYSGYDDNHLLHGYCFTFSSFGSGGTLYTSIGGYKSVVWTDVFQTVVIALGTAIIIIKACMETGGVREVWRLAQEGGRLNFNRFTPDLTVRNSIWGVTIAHCFIWLVNGFSQSTLQRISSMKTLQDAKVAYLILTVFFIVYGAVFCFLGFIIFAYFSIKQCDPLKANFISNRN</sequence>
<name>A0AAV4FJR7_9GAST</name>
<evidence type="ECO:0000256" key="10">
    <source>
        <dbReference type="ARBA" id="ARBA00023201"/>
    </source>
</evidence>
<dbReference type="GO" id="GO:0015293">
    <property type="term" value="F:symporter activity"/>
    <property type="evidence" value="ECO:0007669"/>
    <property type="project" value="TreeGrafter"/>
</dbReference>
<keyword evidence="8" id="KW-0406">Ion transport</keyword>
<evidence type="ECO:0000256" key="4">
    <source>
        <dbReference type="ARBA" id="ARBA00022475"/>
    </source>
</evidence>
<dbReference type="InterPro" id="IPR001734">
    <property type="entry name" value="Na/solute_symporter"/>
</dbReference>
<feature type="transmembrane region" description="Helical" evidence="12">
    <location>
        <begin position="166"/>
        <end position="183"/>
    </location>
</feature>
<dbReference type="PANTHER" id="PTHR42985:SF40">
    <property type="entry name" value="LD47995P-RELATED"/>
    <property type="match status" value="1"/>
</dbReference>
<keyword evidence="4" id="KW-1003">Cell membrane</keyword>
<keyword evidence="6 12" id="KW-1133">Transmembrane helix</keyword>
<reference evidence="13 14" key="1">
    <citation type="journal article" date="2021" name="Elife">
        <title>Chloroplast acquisition without the gene transfer in kleptoplastic sea slugs, Plakobranchus ocellatus.</title>
        <authorList>
            <person name="Maeda T."/>
            <person name="Takahashi S."/>
            <person name="Yoshida T."/>
            <person name="Shimamura S."/>
            <person name="Takaki Y."/>
            <person name="Nagai Y."/>
            <person name="Toyoda A."/>
            <person name="Suzuki Y."/>
            <person name="Arimoto A."/>
            <person name="Ishii H."/>
            <person name="Satoh N."/>
            <person name="Nishiyama T."/>
            <person name="Hasebe M."/>
            <person name="Maruyama T."/>
            <person name="Minagawa J."/>
            <person name="Obokata J."/>
            <person name="Shigenobu S."/>
        </authorList>
    </citation>
    <scope>NUCLEOTIDE SEQUENCE [LARGE SCALE GENOMIC DNA]</scope>
</reference>
<evidence type="ECO:0000256" key="2">
    <source>
        <dbReference type="ARBA" id="ARBA00006434"/>
    </source>
</evidence>
<keyword evidence="14" id="KW-1185">Reference proteome</keyword>
<comment type="caution">
    <text evidence="13">The sequence shown here is derived from an EMBL/GenBank/DDBJ whole genome shotgun (WGS) entry which is preliminary data.</text>
</comment>
<dbReference type="PANTHER" id="PTHR42985">
    <property type="entry name" value="SODIUM-COUPLED MONOCARBOXYLATE TRANSPORTER"/>
    <property type="match status" value="1"/>
</dbReference>
<evidence type="ECO:0000256" key="6">
    <source>
        <dbReference type="ARBA" id="ARBA00022989"/>
    </source>
</evidence>
<gene>
    <name evidence="13" type="ORF">ElyMa_003873200</name>
</gene>
<dbReference type="Pfam" id="PF00474">
    <property type="entry name" value="SSF"/>
    <property type="match status" value="1"/>
</dbReference>
<evidence type="ECO:0000256" key="9">
    <source>
        <dbReference type="ARBA" id="ARBA00023136"/>
    </source>
</evidence>
<accession>A0AAV4FJR7</accession>
<evidence type="ECO:0000256" key="7">
    <source>
        <dbReference type="ARBA" id="ARBA00023053"/>
    </source>
</evidence>
<evidence type="ECO:0000256" key="3">
    <source>
        <dbReference type="ARBA" id="ARBA00022448"/>
    </source>
</evidence>
<feature type="transmembrane region" description="Helical" evidence="12">
    <location>
        <begin position="12"/>
        <end position="31"/>
    </location>
</feature>
<comment type="subcellular location">
    <subcellularLocation>
        <location evidence="1">Cell membrane</location>
        <topology evidence="1">Multi-pass membrane protein</topology>
    </subcellularLocation>
</comment>
<dbReference type="InterPro" id="IPR051163">
    <property type="entry name" value="Sodium:Solute_Symporter_SSF"/>
</dbReference>
<keyword evidence="10" id="KW-0739">Sodium transport</keyword>
<comment type="similarity">
    <text evidence="2 11">Belongs to the sodium:solute symporter (SSF) (TC 2.A.21) family.</text>
</comment>
<dbReference type="AlphaFoldDB" id="A0AAV4FJR7"/>
<dbReference type="GO" id="GO:0006814">
    <property type="term" value="P:sodium ion transport"/>
    <property type="evidence" value="ECO:0007669"/>
    <property type="project" value="UniProtKB-KW"/>
</dbReference>
<protein>
    <submittedName>
        <fullName evidence="13">Sodium-coupled monocarboxylate transporter 1</fullName>
    </submittedName>
</protein>
<keyword evidence="7" id="KW-0915">Sodium</keyword>
<organism evidence="13 14">
    <name type="scientific">Elysia marginata</name>
    <dbReference type="NCBI Taxonomy" id="1093978"/>
    <lineage>
        <taxon>Eukaryota</taxon>
        <taxon>Metazoa</taxon>
        <taxon>Spiralia</taxon>
        <taxon>Lophotrochozoa</taxon>
        <taxon>Mollusca</taxon>
        <taxon>Gastropoda</taxon>
        <taxon>Heterobranchia</taxon>
        <taxon>Euthyneura</taxon>
        <taxon>Panpulmonata</taxon>
        <taxon>Sacoglossa</taxon>
        <taxon>Placobranchoidea</taxon>
        <taxon>Plakobranchidae</taxon>
        <taxon>Elysia</taxon>
    </lineage>
</organism>
<evidence type="ECO:0000313" key="14">
    <source>
        <dbReference type="Proteomes" id="UP000762676"/>
    </source>
</evidence>